<dbReference type="RefSeq" id="WP_019511679.1">
    <property type="nucleotide sequence ID" value="NC_023036.2"/>
</dbReference>
<name>V5XIV4_MYCNE</name>
<gene>
    <name evidence="1" type="ORF">D174_03310</name>
</gene>
<proteinExistence type="predicted"/>
<dbReference type="GeneID" id="93339561"/>
<accession>V5XIV4</accession>
<dbReference type="AlphaFoldDB" id="V5XIV4"/>
<organism evidence="1 2">
    <name type="scientific">Mycolicibacterium neoaurum VKM Ac-1815D</name>
    <dbReference type="NCBI Taxonomy" id="700508"/>
    <lineage>
        <taxon>Bacteria</taxon>
        <taxon>Bacillati</taxon>
        <taxon>Actinomycetota</taxon>
        <taxon>Actinomycetes</taxon>
        <taxon>Mycobacteriales</taxon>
        <taxon>Mycobacteriaceae</taxon>
        <taxon>Mycolicibacterium</taxon>
    </lineage>
</organism>
<evidence type="ECO:0000313" key="2">
    <source>
        <dbReference type="Proteomes" id="UP000018763"/>
    </source>
</evidence>
<protein>
    <submittedName>
        <fullName evidence="1">Uncharacterized protein</fullName>
    </submittedName>
</protein>
<dbReference type="Proteomes" id="UP000018763">
    <property type="component" value="Chromosome"/>
</dbReference>
<evidence type="ECO:0000313" key="1">
    <source>
        <dbReference type="EMBL" id="AHC27803.1"/>
    </source>
</evidence>
<keyword evidence="2" id="KW-1185">Reference proteome</keyword>
<dbReference type="EMBL" id="CP006936">
    <property type="protein sequence ID" value="AHC27803.1"/>
    <property type="molecule type" value="Genomic_DNA"/>
</dbReference>
<sequence>MVASPSEFSVAIRGITLLRGGAPDFPLAGTVVAINLIGDGPA</sequence>
<reference evidence="1 2" key="1">
    <citation type="journal article" date="2014" name="Genome Announc.">
        <title>Complete Genome Sequence of Sterol-Transforming Mycobacterium neoaurum Strain VKM Ac-1815D.</title>
        <authorList>
            <person name="Shtratnikova V.Y."/>
            <person name="Bragin E.Y."/>
            <person name="Dovbnya D.V."/>
            <person name="Pekov Y.A."/>
            <person name="Schelkunov M.I."/>
            <person name="Strizhov N."/>
            <person name="Ivashina T.V."/>
            <person name="Ashapkin V.V."/>
            <person name="Donova M.V."/>
        </authorList>
    </citation>
    <scope>NUCLEOTIDE SEQUENCE [LARGE SCALE GENOMIC DNA]</scope>
    <source>
        <strain evidence="1 2">VKM Ac-1815D</strain>
    </source>
</reference>